<dbReference type="AlphaFoldDB" id="A0A432LGQ6"/>
<dbReference type="EMBL" id="RYYU01000001">
    <property type="protein sequence ID" value="RUL58306.1"/>
    <property type="molecule type" value="Genomic_DNA"/>
</dbReference>
<dbReference type="InterPro" id="IPR053139">
    <property type="entry name" value="Surface_bspA-like"/>
</dbReference>
<reference evidence="2 3" key="1">
    <citation type="submission" date="2018-12" db="EMBL/GenBank/DDBJ databases">
        <title>Genome sequencing of Prevotella sp. KCOM 3155 (= JS262).</title>
        <authorList>
            <person name="Kook J.-K."/>
            <person name="Park S.-N."/>
            <person name="Lim Y.K."/>
        </authorList>
    </citation>
    <scope>NUCLEOTIDE SEQUENCE [LARGE SCALE GENOMIC DNA]</scope>
    <source>
        <strain evidence="2 3">KCOM 3155</strain>
    </source>
</reference>
<protein>
    <submittedName>
        <fullName evidence="2">Leucine-rich repeat domain-containing protein</fullName>
    </submittedName>
</protein>
<dbReference type="InterPro" id="IPR032675">
    <property type="entry name" value="LRR_dom_sf"/>
</dbReference>
<keyword evidence="1" id="KW-0732">Signal</keyword>
<gene>
    <name evidence="2" type="ORF">EHV08_00010</name>
</gene>
<sequence length="565" mass="60715">MIKLLLSAALVLSTVSAQGQTVISLDKSGTLSEKISNADKYNITSLKISGPLNGTDFILLRDMAGLDQDNNVSEGKLENLDLSDASIVKGGEPYYVSYKGSENVEYYTTDNEMSNAMFFKCGKLKEIKMPATVTAIGDSCFYKCASLQDITIPNSVKEIRSYAFAETALPKFDFPEGVAISKYVLSGCSSVKEITVPSDATEIPDEAFSGTGITEIQLPSSLVCIGSGAFSGSTLTNFTCPDALKSIKDDAFSLCEYLAVVKFNSKLEEIGKSAFYSCALTEVNVPNSVKTLGGAFSLCKNLVKAHIPDGLTEISSSLFDRCEKLTEVNIPENITRIGELAFQNNARLANVKLPETLTEIDHGAFKGCEAFTEIKLPSKLTTIGKECFNGCEGATIIDLSPAMKEIPHGAFGFCTSVNELDVPEGVESIGNIAFVYCENMTKLTLPSTLNTLQNSSFASNENLAEIYCSAVTPPTCGRGAFSGVPTEDCILYVPKGSKDAYAVADTWSEFTTIKEVGTTNISGDLAEKDKFEVARYNSLGQLVDNESKGIMILRYSDGTSVKVLK</sequence>
<evidence type="ECO:0000313" key="3">
    <source>
        <dbReference type="Proteomes" id="UP000278983"/>
    </source>
</evidence>
<dbReference type="PANTHER" id="PTHR45661:SF3">
    <property type="entry name" value="IG-LIKE DOMAIN-CONTAINING PROTEIN"/>
    <property type="match status" value="1"/>
</dbReference>
<evidence type="ECO:0000313" key="2">
    <source>
        <dbReference type="EMBL" id="RUL58306.1"/>
    </source>
</evidence>
<feature type="chain" id="PRO_5019222807" evidence="1">
    <location>
        <begin position="20"/>
        <end position="565"/>
    </location>
</feature>
<evidence type="ECO:0000256" key="1">
    <source>
        <dbReference type="SAM" id="SignalP"/>
    </source>
</evidence>
<dbReference type="Gene3D" id="3.80.10.10">
    <property type="entry name" value="Ribonuclease Inhibitor"/>
    <property type="match status" value="2"/>
</dbReference>
<keyword evidence="3" id="KW-1185">Reference proteome</keyword>
<dbReference type="InterPro" id="IPR026906">
    <property type="entry name" value="LRR_5"/>
</dbReference>
<dbReference type="Pfam" id="PF13306">
    <property type="entry name" value="LRR_5"/>
    <property type="match status" value="1"/>
</dbReference>
<proteinExistence type="predicted"/>
<accession>A0A432LGQ6</accession>
<name>A0A432LGQ6_9BACT</name>
<organism evidence="2 3">
    <name type="scientific">Prevotella koreensis</name>
    <dbReference type="NCBI Taxonomy" id="2490854"/>
    <lineage>
        <taxon>Bacteria</taxon>
        <taxon>Pseudomonadati</taxon>
        <taxon>Bacteroidota</taxon>
        <taxon>Bacteroidia</taxon>
        <taxon>Bacteroidales</taxon>
        <taxon>Prevotellaceae</taxon>
        <taxon>Prevotella</taxon>
    </lineage>
</organism>
<dbReference type="RefSeq" id="WP_126677411.1">
    <property type="nucleotide sequence ID" value="NZ_RYYU01000001.1"/>
</dbReference>
<dbReference type="OrthoDB" id="1054756at2"/>
<dbReference type="SUPFAM" id="SSF52058">
    <property type="entry name" value="L domain-like"/>
    <property type="match status" value="2"/>
</dbReference>
<dbReference type="Gene3D" id="3.40.50.12480">
    <property type="match status" value="1"/>
</dbReference>
<dbReference type="PANTHER" id="PTHR45661">
    <property type="entry name" value="SURFACE ANTIGEN"/>
    <property type="match status" value="1"/>
</dbReference>
<comment type="caution">
    <text evidence="2">The sequence shown here is derived from an EMBL/GenBank/DDBJ whole genome shotgun (WGS) entry which is preliminary data.</text>
</comment>
<feature type="signal peptide" evidence="1">
    <location>
        <begin position="1"/>
        <end position="19"/>
    </location>
</feature>
<dbReference type="Proteomes" id="UP000278983">
    <property type="component" value="Unassembled WGS sequence"/>
</dbReference>